<dbReference type="InterPro" id="IPR050587">
    <property type="entry name" value="GNT1/Glycosyltrans_8"/>
</dbReference>
<dbReference type="PANTHER" id="PTHR11183">
    <property type="entry name" value="GLYCOGENIN SUBFAMILY MEMBER"/>
    <property type="match status" value="1"/>
</dbReference>
<gene>
    <name evidence="1" type="ORF">Edafosvirus18_16</name>
</gene>
<reference evidence="1" key="1">
    <citation type="submission" date="2018-10" db="EMBL/GenBank/DDBJ databases">
        <title>Hidden diversity of soil giant viruses.</title>
        <authorList>
            <person name="Schulz F."/>
            <person name="Alteio L."/>
            <person name="Goudeau D."/>
            <person name="Ryan E.M."/>
            <person name="Malmstrom R.R."/>
            <person name="Blanchard J."/>
            <person name="Woyke T."/>
        </authorList>
    </citation>
    <scope>NUCLEOTIDE SEQUENCE</scope>
    <source>
        <strain evidence="1">EDV1</strain>
    </source>
</reference>
<proteinExistence type="predicted"/>
<sequence length="680" mass="79494">MYEPYMCDPDNDYKFEPPETIYYPNNSNPNKCKYAYATLLMIGDSYLPGLLTLAYTIRKMGSKIDIIAIVTKDVSAQARNILKTIYTHIIEVPYIIPIKGIITDFLIKNYPHYEKTFTKINIFNLTQYEKILFLDADTIVLKNFDSLFNLETPAAIYYGSHKIHENNYQPRKLGDKYIWHQKFCDCCGHGKKIPYDMTKKSCKGDTNFGSVSTECMLIKPDTNTYKEMIRELNDKNFVANHRRGFMSDTGYITCFFSGKWIGIDPRFLGKRAYPRIEDLFGIALGGAKPWVLENVRFLYPDYKLWYKMYFEFIDKYNITYEPLLELKKNIDIKLLQGNVVDVRILLEKDSTSSNNDAILYKYFLEKYDKNIQVRIITNDENIALGKHSDVNIFIDTVPTNRLKFLFTSKSNILLVNSETFSYPNLKKNIDYARNKYKSQSQYNIANGINLYLCKTLESVNFMHDLEKKYNTKFNIFYTRFTSIFESNKNKPDYNSYLYNGNSVSLQPEDVITIIKTWSKLDNPPKLTILCHGKCYKNLLKYKDVLNMGISKNITLLNHKIDTNKSIQLKHNNGIHICPNYKKINEARMSKAIVITIDKPPMNELIDTNCGMLMHNDNKINSDELEKAINKLKNITDEEKYKMGINAYKKYKEDVTFFKNRIDDLIKYIKGDYNINLLKLN</sequence>
<dbReference type="Pfam" id="PF01501">
    <property type="entry name" value="Glyco_transf_8"/>
    <property type="match status" value="1"/>
</dbReference>
<dbReference type="GO" id="GO:0016757">
    <property type="term" value="F:glycosyltransferase activity"/>
    <property type="evidence" value="ECO:0007669"/>
    <property type="project" value="InterPro"/>
</dbReference>
<dbReference type="Gene3D" id="3.40.50.2000">
    <property type="entry name" value="Glycogen Phosphorylase B"/>
    <property type="match status" value="1"/>
</dbReference>
<organism evidence="1">
    <name type="scientific">Edafosvirus sp</name>
    <dbReference type="NCBI Taxonomy" id="2487765"/>
    <lineage>
        <taxon>Viruses</taxon>
        <taxon>Varidnaviria</taxon>
        <taxon>Bamfordvirae</taxon>
        <taxon>Nucleocytoviricota</taxon>
        <taxon>Megaviricetes</taxon>
        <taxon>Imitervirales</taxon>
        <taxon>Mimiviridae</taxon>
        <taxon>Klosneuvirinae</taxon>
    </lineage>
</organism>
<keyword evidence="1" id="KW-0808">Transferase</keyword>
<evidence type="ECO:0000313" key="1">
    <source>
        <dbReference type="EMBL" id="AYV78567.1"/>
    </source>
</evidence>
<dbReference type="InterPro" id="IPR002495">
    <property type="entry name" value="Glyco_trans_8"/>
</dbReference>
<dbReference type="SUPFAM" id="SSF53756">
    <property type="entry name" value="UDP-Glycosyltransferase/glycogen phosphorylase"/>
    <property type="match status" value="1"/>
</dbReference>
<name>A0A3G4ZUJ3_9VIRU</name>
<protein>
    <submittedName>
        <fullName evidence="1">Glycosyltransferase</fullName>
    </submittedName>
</protein>
<accession>A0A3G4ZUJ3</accession>
<dbReference type="InterPro" id="IPR029044">
    <property type="entry name" value="Nucleotide-diphossugar_trans"/>
</dbReference>
<dbReference type="SUPFAM" id="SSF53448">
    <property type="entry name" value="Nucleotide-diphospho-sugar transferases"/>
    <property type="match status" value="1"/>
</dbReference>
<dbReference type="Gene3D" id="3.90.550.10">
    <property type="entry name" value="Spore Coat Polysaccharide Biosynthesis Protein SpsA, Chain A"/>
    <property type="match status" value="1"/>
</dbReference>
<dbReference type="EMBL" id="MK072083">
    <property type="protein sequence ID" value="AYV78567.1"/>
    <property type="molecule type" value="Genomic_DNA"/>
</dbReference>